<accession>A0ABQ8KTM3</accession>
<comment type="subcellular location">
    <subcellularLocation>
        <location evidence="1">Endomembrane system</location>
        <topology evidence="1">Multi-pass membrane protein</topology>
    </subcellularLocation>
</comment>
<keyword evidence="3 7" id="KW-0812">Transmembrane</keyword>
<protein>
    <submittedName>
        <fullName evidence="9">MFS general substrate transporter</fullName>
    </submittedName>
</protein>
<proteinExistence type="predicted"/>
<keyword evidence="5 7" id="KW-0472">Membrane</keyword>
<sequence>MPESAGEREPLIEAVASQPGAAMAAVSPPPNTKEDKRRVGPLEISRSTRYGILAGIWMATFLCSLNSTLVTTLLPSISSEFNKSHQAHWLGTAYLLATATFTPLYGRLCNVMGRRNANQMAVYFAALGTAACGFSGTMESLIAARFLSGLGGGGIFTTATIITSDMYSLRSRGLTQGLASVFNSLGMGLGGPLGGYISDRLGWRWAFLLQLPLFLISAALTSVNLHYVTAGQVSRSKKEVLKRIDYGGSLTLLGAVLSLLIFLSTRYSEEQPWSSPSVFVPLILTGVFAVAFVVFELHVAVEPVLAPALLKQKIPVLVGISNFLVATCNFMVNYNFPTWFQTVMLTSASEAGAHLIPNAFSVSFGSLFAGWMMHRTGRYKTLNLIFGLFPFTAAILLSCMKADSPSFQLWFSIIPMGFGNAVVLQTMLIALLAHLPESQVAVGTGFGQVFRGLGQVGGVAVSAAVFQSILNTELHKRIQTPDAEKIITKIRHSATVVGNLPPDLQRAARDSYATALRVVFIMAACATFLAYCARLPIPDKPLDGARPKSQLHAEPRVQAASYGAVAGRDESTDSSESAATSDDEDPEGLPPVKTVGPRPRRLSTYESTDQS</sequence>
<evidence type="ECO:0000256" key="5">
    <source>
        <dbReference type="ARBA" id="ARBA00023136"/>
    </source>
</evidence>
<evidence type="ECO:0000256" key="4">
    <source>
        <dbReference type="ARBA" id="ARBA00022989"/>
    </source>
</evidence>
<dbReference type="InterPro" id="IPR011701">
    <property type="entry name" value="MFS"/>
</dbReference>
<dbReference type="Gene3D" id="1.20.1720.10">
    <property type="entry name" value="Multidrug resistance protein D"/>
    <property type="match status" value="1"/>
</dbReference>
<evidence type="ECO:0000256" key="7">
    <source>
        <dbReference type="SAM" id="Phobius"/>
    </source>
</evidence>
<name>A0ABQ8KTM3_9APHY</name>
<dbReference type="InterPro" id="IPR036259">
    <property type="entry name" value="MFS_trans_sf"/>
</dbReference>
<feature type="transmembrane region" description="Helical" evidence="7">
    <location>
        <begin position="50"/>
        <end position="69"/>
    </location>
</feature>
<evidence type="ECO:0000256" key="1">
    <source>
        <dbReference type="ARBA" id="ARBA00004127"/>
    </source>
</evidence>
<dbReference type="Proteomes" id="UP000814176">
    <property type="component" value="Unassembled WGS sequence"/>
</dbReference>
<evidence type="ECO:0000313" key="10">
    <source>
        <dbReference type="Proteomes" id="UP000814176"/>
    </source>
</evidence>
<feature type="compositionally biased region" description="Basic and acidic residues" evidence="6">
    <location>
        <begin position="546"/>
        <end position="555"/>
    </location>
</feature>
<dbReference type="EMBL" id="JADCUA010000002">
    <property type="protein sequence ID" value="KAH9842433.1"/>
    <property type="molecule type" value="Genomic_DNA"/>
</dbReference>
<comment type="caution">
    <text evidence="9">The sequence shown here is derived from an EMBL/GenBank/DDBJ whole genome shotgun (WGS) entry which is preliminary data.</text>
</comment>
<feature type="transmembrane region" description="Helical" evidence="7">
    <location>
        <begin position="384"/>
        <end position="403"/>
    </location>
</feature>
<feature type="transmembrane region" description="Helical" evidence="7">
    <location>
        <begin position="409"/>
        <end position="433"/>
    </location>
</feature>
<feature type="domain" description="Major facilitator superfamily (MFS) profile" evidence="8">
    <location>
        <begin position="52"/>
        <end position="541"/>
    </location>
</feature>
<evidence type="ECO:0000256" key="2">
    <source>
        <dbReference type="ARBA" id="ARBA00022448"/>
    </source>
</evidence>
<keyword evidence="10" id="KW-1185">Reference proteome</keyword>
<feature type="transmembrane region" description="Helical" evidence="7">
    <location>
        <begin position="120"/>
        <end position="136"/>
    </location>
</feature>
<gene>
    <name evidence="9" type="ORF">C8Q71DRAFT_732809</name>
</gene>
<feature type="region of interest" description="Disordered" evidence="6">
    <location>
        <begin position="546"/>
        <end position="611"/>
    </location>
</feature>
<feature type="transmembrane region" description="Helical" evidence="7">
    <location>
        <begin position="514"/>
        <end position="531"/>
    </location>
</feature>
<feature type="transmembrane region" description="Helical" evidence="7">
    <location>
        <begin position="203"/>
        <end position="225"/>
    </location>
</feature>
<dbReference type="RefSeq" id="XP_047783480.1">
    <property type="nucleotide sequence ID" value="XM_047922285.1"/>
</dbReference>
<evidence type="ECO:0000256" key="6">
    <source>
        <dbReference type="SAM" id="MobiDB-lite"/>
    </source>
</evidence>
<dbReference type="Gene3D" id="1.20.1250.20">
    <property type="entry name" value="MFS general substrate transporter like domains"/>
    <property type="match status" value="1"/>
</dbReference>
<feature type="transmembrane region" description="Helical" evidence="7">
    <location>
        <begin position="352"/>
        <end position="372"/>
    </location>
</feature>
<reference evidence="9 10" key="1">
    <citation type="journal article" date="2021" name="Environ. Microbiol.">
        <title>Gene family expansions and transcriptome signatures uncover fungal adaptations to wood decay.</title>
        <authorList>
            <person name="Hage H."/>
            <person name="Miyauchi S."/>
            <person name="Viragh M."/>
            <person name="Drula E."/>
            <person name="Min B."/>
            <person name="Chaduli D."/>
            <person name="Navarro D."/>
            <person name="Favel A."/>
            <person name="Norest M."/>
            <person name="Lesage-Meessen L."/>
            <person name="Balint B."/>
            <person name="Merenyi Z."/>
            <person name="de Eugenio L."/>
            <person name="Morin E."/>
            <person name="Martinez A.T."/>
            <person name="Baldrian P."/>
            <person name="Stursova M."/>
            <person name="Martinez M.J."/>
            <person name="Novotny C."/>
            <person name="Magnuson J.K."/>
            <person name="Spatafora J.W."/>
            <person name="Maurice S."/>
            <person name="Pangilinan J."/>
            <person name="Andreopoulos W."/>
            <person name="LaButti K."/>
            <person name="Hundley H."/>
            <person name="Na H."/>
            <person name="Kuo A."/>
            <person name="Barry K."/>
            <person name="Lipzen A."/>
            <person name="Henrissat B."/>
            <person name="Riley R."/>
            <person name="Ahrendt S."/>
            <person name="Nagy L.G."/>
            <person name="Grigoriev I.V."/>
            <person name="Martin F."/>
            <person name="Rosso M.N."/>
        </authorList>
    </citation>
    <scope>NUCLEOTIDE SEQUENCE [LARGE SCALE GENOMIC DNA]</scope>
    <source>
        <strain evidence="9 10">CIRM-BRFM 1785</strain>
    </source>
</reference>
<feature type="transmembrane region" description="Helical" evidence="7">
    <location>
        <begin position="89"/>
        <end position="108"/>
    </location>
</feature>
<feature type="transmembrane region" description="Helical" evidence="7">
    <location>
        <begin position="279"/>
        <end position="301"/>
    </location>
</feature>
<keyword evidence="4 7" id="KW-1133">Transmembrane helix</keyword>
<feature type="transmembrane region" description="Helical" evidence="7">
    <location>
        <begin position="142"/>
        <end position="162"/>
    </location>
</feature>
<evidence type="ECO:0000313" key="9">
    <source>
        <dbReference type="EMBL" id="KAH9842433.1"/>
    </source>
</evidence>
<dbReference type="Pfam" id="PF07690">
    <property type="entry name" value="MFS_1"/>
    <property type="match status" value="1"/>
</dbReference>
<dbReference type="GeneID" id="72003017"/>
<dbReference type="PROSITE" id="PS50850">
    <property type="entry name" value="MFS"/>
    <property type="match status" value="1"/>
</dbReference>
<keyword evidence="2" id="KW-0813">Transport</keyword>
<feature type="transmembrane region" description="Helical" evidence="7">
    <location>
        <begin position="313"/>
        <end position="332"/>
    </location>
</feature>
<organism evidence="9 10">
    <name type="scientific">Rhodofomes roseus</name>
    <dbReference type="NCBI Taxonomy" id="34475"/>
    <lineage>
        <taxon>Eukaryota</taxon>
        <taxon>Fungi</taxon>
        <taxon>Dikarya</taxon>
        <taxon>Basidiomycota</taxon>
        <taxon>Agaricomycotina</taxon>
        <taxon>Agaricomycetes</taxon>
        <taxon>Polyporales</taxon>
        <taxon>Rhodofomes</taxon>
    </lineage>
</organism>
<evidence type="ECO:0000259" key="8">
    <source>
        <dbReference type="PROSITE" id="PS50850"/>
    </source>
</evidence>
<dbReference type="SUPFAM" id="SSF103473">
    <property type="entry name" value="MFS general substrate transporter"/>
    <property type="match status" value="1"/>
</dbReference>
<feature type="transmembrane region" description="Helical" evidence="7">
    <location>
        <begin position="174"/>
        <end position="197"/>
    </location>
</feature>
<feature type="region of interest" description="Disordered" evidence="6">
    <location>
        <begin position="17"/>
        <end position="40"/>
    </location>
</feature>
<dbReference type="PANTHER" id="PTHR23501:SF191">
    <property type="entry name" value="VACUOLAR BASIC AMINO ACID TRANSPORTER 4"/>
    <property type="match status" value="1"/>
</dbReference>
<dbReference type="InterPro" id="IPR020846">
    <property type="entry name" value="MFS_dom"/>
</dbReference>
<dbReference type="PANTHER" id="PTHR23501">
    <property type="entry name" value="MAJOR FACILITATOR SUPERFAMILY"/>
    <property type="match status" value="1"/>
</dbReference>
<feature type="transmembrane region" description="Helical" evidence="7">
    <location>
        <begin position="246"/>
        <end position="267"/>
    </location>
</feature>
<evidence type="ECO:0000256" key="3">
    <source>
        <dbReference type="ARBA" id="ARBA00022692"/>
    </source>
</evidence>